<evidence type="ECO:0000313" key="2">
    <source>
        <dbReference type="EMBL" id="CAJ2507304.1"/>
    </source>
</evidence>
<feature type="compositionally biased region" description="Acidic residues" evidence="1">
    <location>
        <begin position="370"/>
        <end position="380"/>
    </location>
</feature>
<feature type="region of interest" description="Disordered" evidence="1">
    <location>
        <begin position="1"/>
        <end position="44"/>
    </location>
</feature>
<dbReference type="EMBL" id="CAUWAG010000010">
    <property type="protein sequence ID" value="CAJ2507304.1"/>
    <property type="molecule type" value="Genomic_DNA"/>
</dbReference>
<proteinExistence type="predicted"/>
<feature type="region of interest" description="Disordered" evidence="1">
    <location>
        <begin position="204"/>
        <end position="392"/>
    </location>
</feature>
<comment type="caution">
    <text evidence="2">The sequence shown here is derived from an EMBL/GenBank/DDBJ whole genome shotgun (WGS) entry which is preliminary data.</text>
</comment>
<reference evidence="2" key="1">
    <citation type="submission" date="2023-10" db="EMBL/GenBank/DDBJ databases">
        <authorList>
            <person name="Hackl T."/>
        </authorList>
    </citation>
    <scope>NUCLEOTIDE SEQUENCE</scope>
</reference>
<organism evidence="2 3">
    <name type="scientific">Anthostomella pinea</name>
    <dbReference type="NCBI Taxonomy" id="933095"/>
    <lineage>
        <taxon>Eukaryota</taxon>
        <taxon>Fungi</taxon>
        <taxon>Dikarya</taxon>
        <taxon>Ascomycota</taxon>
        <taxon>Pezizomycotina</taxon>
        <taxon>Sordariomycetes</taxon>
        <taxon>Xylariomycetidae</taxon>
        <taxon>Xylariales</taxon>
        <taxon>Xylariaceae</taxon>
        <taxon>Anthostomella</taxon>
    </lineage>
</organism>
<protein>
    <submittedName>
        <fullName evidence="2">Uu.00g084900.m01.CDS01</fullName>
    </submittedName>
</protein>
<keyword evidence="3" id="KW-1185">Reference proteome</keyword>
<sequence>MEDHHTNGQSEPEAGEWSGPWEVRSGVPDDDNDSHNHQSDSTIIIMPPSALHSQGLSRYEVESRSTPHAITHQGAAQSSRWPATITGHLPHRDESACAMDQSWDNHHNLMGSYGAKSPAEEGHVEAKLAADRMQQCDLETLQLGSHRPGVCEAHGQQERLGHDGTGMSHEDVYQFRDRLVDGHADAADAPSLRLGWIDEEADVHLNNSGDDGKTDGSRNPEDAQVQEGQSNGGKSDEQSGSKPDVNNGPVEEGMSSTSSSDEQKESKPKVSSGLVQEGDSSGDSSAEQKKTKPDVNPSPVKEEESSSGSNDRSEERGQWCPAGYRDGDITDDEDDDRMSLDDEREEEDPDADDEHNGLDEGGGPDMGGFPDDDDDDDDGEAGGFTESGADEY</sequence>
<dbReference type="AlphaFoldDB" id="A0AAI8YHC3"/>
<evidence type="ECO:0000313" key="3">
    <source>
        <dbReference type="Proteomes" id="UP001295740"/>
    </source>
</evidence>
<dbReference type="Proteomes" id="UP001295740">
    <property type="component" value="Unassembled WGS sequence"/>
</dbReference>
<gene>
    <name evidence="2" type="ORF">KHLLAP_LOCUS7772</name>
</gene>
<evidence type="ECO:0000256" key="1">
    <source>
        <dbReference type="SAM" id="MobiDB-lite"/>
    </source>
</evidence>
<feature type="compositionally biased region" description="Acidic residues" evidence="1">
    <location>
        <begin position="329"/>
        <end position="353"/>
    </location>
</feature>
<accession>A0AAI8YHC3</accession>
<feature type="compositionally biased region" description="Basic and acidic residues" evidence="1">
    <location>
        <begin position="210"/>
        <end position="221"/>
    </location>
</feature>
<name>A0AAI8YHC3_9PEZI</name>